<dbReference type="SUPFAM" id="SSF51197">
    <property type="entry name" value="Clavaminate synthase-like"/>
    <property type="match status" value="1"/>
</dbReference>
<evidence type="ECO:0000313" key="2">
    <source>
        <dbReference type="Proteomes" id="UP000247465"/>
    </source>
</evidence>
<sequence>MKISEEQLHQFNEDGYFVLKRVVPDGWVQMLREECSYFIGLKDQELEKKGDATSGITHKGKRYFISRQYRKSSRLWRFIFSDLMAEICRATLGKEAYLFNEQWVVKGANLGMSFAWHQDSGYVKFRDPHTRHKSYLSCWVALDDVNERNGTIYLLPHSQAGTKNHILNHHREEGTNDLIGYTDNDPGVPINTTAGSMVCFSSTSLHRSGANTTEDMRRVYLMQYSAEPLLSSDGILWGEAVPFVKDGVNIYDPAKDGLEL</sequence>
<dbReference type="PANTHER" id="PTHR20883">
    <property type="entry name" value="PHYTANOYL-COA DIOXYGENASE DOMAIN CONTAINING 1"/>
    <property type="match status" value="1"/>
</dbReference>
<protein>
    <recommendedName>
        <fullName evidence="3">Ectoine dioxygenase</fullName>
    </recommendedName>
</protein>
<dbReference type="AlphaFoldDB" id="A0A2Z4AGB7"/>
<dbReference type="KEGG" id="mtar:DF168_01882"/>
<evidence type="ECO:0000313" key="1">
    <source>
        <dbReference type="EMBL" id="AWT60665.1"/>
    </source>
</evidence>
<accession>A0A2Z4AGB7</accession>
<dbReference type="Gene3D" id="2.60.120.620">
    <property type="entry name" value="q2cbj1_9rhob like domain"/>
    <property type="match status" value="1"/>
</dbReference>
<dbReference type="InterPro" id="IPR008775">
    <property type="entry name" value="Phytyl_CoA_dOase-like"/>
</dbReference>
<dbReference type="GO" id="GO:0005506">
    <property type="term" value="F:iron ion binding"/>
    <property type="evidence" value="ECO:0007669"/>
    <property type="project" value="UniProtKB-ARBA"/>
</dbReference>
<dbReference type="EMBL" id="CP029803">
    <property type="protein sequence ID" value="AWT60665.1"/>
    <property type="molecule type" value="Genomic_DNA"/>
</dbReference>
<dbReference type="GO" id="GO:0016706">
    <property type="term" value="F:2-oxoglutarate-dependent dioxygenase activity"/>
    <property type="evidence" value="ECO:0007669"/>
    <property type="project" value="UniProtKB-ARBA"/>
</dbReference>
<name>A0A2Z4AGB7_9BACT</name>
<dbReference type="PANTHER" id="PTHR20883:SF46">
    <property type="entry name" value="PHYTANOYL-COA HYDROXYLASE"/>
    <property type="match status" value="1"/>
</dbReference>
<reference evidence="1 2" key="1">
    <citation type="submission" date="2018-06" db="EMBL/GenBank/DDBJ databases">
        <title>Draft Genome Sequence of a Novel Marine Bacterium Related to the Verrucomicrobia.</title>
        <authorList>
            <person name="Vosseberg J."/>
            <person name="Martijn J."/>
            <person name="Ettema T.J.G."/>
        </authorList>
    </citation>
    <scope>NUCLEOTIDE SEQUENCE [LARGE SCALE GENOMIC DNA]</scope>
    <source>
        <strain evidence="1">TARA_B100001123</strain>
    </source>
</reference>
<dbReference type="Pfam" id="PF05721">
    <property type="entry name" value="PhyH"/>
    <property type="match status" value="1"/>
</dbReference>
<dbReference type="Proteomes" id="UP000247465">
    <property type="component" value="Chromosome"/>
</dbReference>
<gene>
    <name evidence="1" type="ORF">DF168_01882</name>
</gene>
<proteinExistence type="predicted"/>
<evidence type="ECO:0008006" key="3">
    <source>
        <dbReference type="Google" id="ProtNLM"/>
    </source>
</evidence>
<organism evidence="1 2">
    <name type="scientific">Candidatus Moanibacter tarae</name>
    <dbReference type="NCBI Taxonomy" id="2200854"/>
    <lineage>
        <taxon>Bacteria</taxon>
        <taxon>Pseudomonadati</taxon>
        <taxon>Verrucomicrobiota</taxon>
        <taxon>Opitutia</taxon>
        <taxon>Puniceicoccales</taxon>
        <taxon>Puniceicoccales incertae sedis</taxon>
        <taxon>Candidatus Moanibacter</taxon>
    </lineage>
</organism>